<organism evidence="3 4">
    <name type="scientific">Desulfonema magnum</name>
    <dbReference type="NCBI Taxonomy" id="45655"/>
    <lineage>
        <taxon>Bacteria</taxon>
        <taxon>Pseudomonadati</taxon>
        <taxon>Thermodesulfobacteriota</taxon>
        <taxon>Desulfobacteria</taxon>
        <taxon>Desulfobacterales</taxon>
        <taxon>Desulfococcaceae</taxon>
        <taxon>Desulfonema</taxon>
    </lineage>
</organism>
<dbReference type="Proteomes" id="UP000663722">
    <property type="component" value="Chromosome"/>
</dbReference>
<dbReference type="KEGG" id="dmm:dnm_019030"/>
<protein>
    <submittedName>
        <fullName evidence="3">UCP028069</fullName>
    </submittedName>
</protein>
<feature type="signal peptide" evidence="2">
    <location>
        <begin position="1"/>
        <end position="23"/>
    </location>
</feature>
<dbReference type="EMBL" id="CP061800">
    <property type="protein sequence ID" value="QTA85887.1"/>
    <property type="molecule type" value="Genomic_DNA"/>
</dbReference>
<feature type="coiled-coil region" evidence="1">
    <location>
        <begin position="48"/>
        <end position="103"/>
    </location>
</feature>
<keyword evidence="1" id="KW-0175">Coiled coil</keyword>
<proteinExistence type="predicted"/>
<keyword evidence="2" id="KW-0732">Signal</keyword>
<gene>
    <name evidence="3" type="ORF">dnm_019030</name>
</gene>
<evidence type="ECO:0000313" key="3">
    <source>
        <dbReference type="EMBL" id="QTA85887.1"/>
    </source>
</evidence>
<reference evidence="3" key="1">
    <citation type="journal article" date="2021" name="Microb. Physiol.">
        <title>Proteogenomic Insights into the Physiology of Marine, Sulfate-Reducing, Filamentous Desulfonema limicola and Desulfonema magnum.</title>
        <authorList>
            <person name="Schnaars V."/>
            <person name="Wohlbrand L."/>
            <person name="Scheve S."/>
            <person name="Hinrichs C."/>
            <person name="Reinhardt R."/>
            <person name="Rabus R."/>
        </authorList>
    </citation>
    <scope>NUCLEOTIDE SEQUENCE</scope>
    <source>
        <strain evidence="3">4be13</strain>
    </source>
</reference>
<dbReference type="InterPro" id="IPR016866">
    <property type="entry name" value="UCP028069"/>
</dbReference>
<dbReference type="RefSeq" id="WP_207681763.1">
    <property type="nucleotide sequence ID" value="NZ_CP061800.1"/>
</dbReference>
<keyword evidence="4" id="KW-1185">Reference proteome</keyword>
<evidence type="ECO:0000256" key="2">
    <source>
        <dbReference type="SAM" id="SignalP"/>
    </source>
</evidence>
<dbReference type="PIRSF" id="PIRSF028069">
    <property type="entry name" value="UCP028069"/>
    <property type="match status" value="1"/>
</dbReference>
<sequence length="254" mass="29921">MKIRLIFFLCFFLSAGWSLCAFSDTPPTDLQKKIENAIRQGQASQSKAEAWTKQRETYLNEIRELKNRKRWLGHQQNKYQIYIQKQQETLAELERKKKETEKIKMSLEPFLDELFTRLEESVKKDLPFLSEERQKRLQFLKDSLDNYHLGLDEKTRRVLEALQVEAGYGGTVEKTEGTIPLENRSAQVNIFRLGRVAMFYQSLDGKHAGWFDREKRQWKPLPDKYAREISRALEIAEKKRTPELLDLPIGSPEP</sequence>
<evidence type="ECO:0000313" key="4">
    <source>
        <dbReference type="Proteomes" id="UP000663722"/>
    </source>
</evidence>
<name>A0A975GLL4_9BACT</name>
<dbReference type="AlphaFoldDB" id="A0A975GLL4"/>
<evidence type="ECO:0000256" key="1">
    <source>
        <dbReference type="SAM" id="Coils"/>
    </source>
</evidence>
<dbReference type="Pfam" id="PF11932">
    <property type="entry name" value="DUF3450"/>
    <property type="match status" value="1"/>
</dbReference>
<feature type="chain" id="PRO_5037800091" evidence="2">
    <location>
        <begin position="24"/>
        <end position="254"/>
    </location>
</feature>
<accession>A0A975GLL4</accession>